<dbReference type="PIRSF" id="PIRSF013674">
    <property type="entry name" value="PXMP4"/>
    <property type="match status" value="1"/>
</dbReference>
<dbReference type="InterPro" id="IPR019531">
    <property type="entry name" value="Pmp4"/>
</dbReference>
<gene>
    <name evidence="1" type="ORF">CVLEPA_LOCUS21298</name>
</gene>
<protein>
    <recommendedName>
        <fullName evidence="3">Peroxisomal membrane protein 4</fullName>
    </recommendedName>
</protein>
<accession>A0ABP0GBW5</accession>
<dbReference type="PANTHER" id="PTHR15460">
    <property type="entry name" value="PEROXISOMAL MEMBRANE PROTEIN 4"/>
    <property type="match status" value="1"/>
</dbReference>
<dbReference type="Proteomes" id="UP001642483">
    <property type="component" value="Unassembled WGS sequence"/>
</dbReference>
<evidence type="ECO:0000313" key="1">
    <source>
        <dbReference type="EMBL" id="CAK8689270.1"/>
    </source>
</evidence>
<name>A0ABP0GBW5_CLALP</name>
<evidence type="ECO:0008006" key="3">
    <source>
        <dbReference type="Google" id="ProtNLM"/>
    </source>
</evidence>
<reference evidence="1 2" key="1">
    <citation type="submission" date="2024-02" db="EMBL/GenBank/DDBJ databases">
        <authorList>
            <person name="Daric V."/>
            <person name="Darras S."/>
        </authorList>
    </citation>
    <scope>NUCLEOTIDE SEQUENCE [LARGE SCALE GENOMIC DNA]</scope>
</reference>
<dbReference type="EMBL" id="CAWYQH010000108">
    <property type="protein sequence ID" value="CAK8689270.1"/>
    <property type="molecule type" value="Genomic_DNA"/>
</dbReference>
<comment type="caution">
    <text evidence="1">The sequence shown here is derived from an EMBL/GenBank/DDBJ whole genome shotgun (WGS) entry which is preliminary data.</text>
</comment>
<evidence type="ECO:0000313" key="2">
    <source>
        <dbReference type="Proteomes" id="UP001642483"/>
    </source>
</evidence>
<sequence length="220" mass="25007">MVASALIRAFNQLLASGKYQELLALLKGIRNGITYGVKIRFPHALVMTFLFREGTLKEKIKIILKATFQHARNLACFTFSYKFIITVLAKLNNQKASVHGGQKKPWQVIVAASIAGYMVFGENNPINTQINMYLLSRIIFGLCRLGSERGYLPSSDPDEGGRNWFSLFAASVWGIVLYLFEYHRHTLQGSLQSSMTYLYDDSDIWHNIVDFLIYNRLPDA</sequence>
<organism evidence="1 2">
    <name type="scientific">Clavelina lepadiformis</name>
    <name type="common">Light-bulb sea squirt</name>
    <name type="synonym">Ascidia lepadiformis</name>
    <dbReference type="NCBI Taxonomy" id="159417"/>
    <lineage>
        <taxon>Eukaryota</taxon>
        <taxon>Metazoa</taxon>
        <taxon>Chordata</taxon>
        <taxon>Tunicata</taxon>
        <taxon>Ascidiacea</taxon>
        <taxon>Aplousobranchia</taxon>
        <taxon>Clavelinidae</taxon>
        <taxon>Clavelina</taxon>
    </lineage>
</organism>
<proteinExistence type="predicted"/>
<dbReference type="Pfam" id="PF02466">
    <property type="entry name" value="Tim17"/>
    <property type="match status" value="1"/>
</dbReference>
<keyword evidence="2" id="KW-1185">Reference proteome</keyword>
<dbReference type="PANTHER" id="PTHR15460:SF3">
    <property type="entry name" value="PEROXISOMAL MEMBRANE PROTEIN 4"/>
    <property type="match status" value="1"/>
</dbReference>